<sequence length="479" mass="53530">MNNEHLPHLNYTLPSQSVSNTGSFSQTYRPAIQQPQQTPNKKKFSQSMNLEPYQRKNGKFYNPNGFGLTNVRMRPLKEAEQKLEYAISNFCEICKVDVDMELMRARSAFTRSFTNFMQYATIVFNSQHPTDDSHILLPRSAVMITARKLIVDWAKFVKKLNEVTTQNTPKQSSNTDNQSLTVGETGAVGEVVPVVFPQLLKAIDDLNANLDIVLEYFYVGSMSSRISEKQTKAIDDKLGEIRKIVLDQIYSANSNSPQNQKKKLVSSTTVKTSDNNNTAYISNSMIGSTGFTVNTFAEKCFDVINRIQALFLSEMPRQRSQAGKIIIDKINLTVALNTFADLVKALYNFDTIGSEARSAVVEMNDALTNTFEQLGLPFELKMVPKGANSNQNDIQNNGDNSNSNTNSSNEGGGFDIDIGINSKVSQEDAFMYFTEINSQIGNQPPESENQTNLSPKSKKIETPNKTSSHNRSPRKVLKK</sequence>
<feature type="compositionally biased region" description="Polar residues" evidence="1">
    <location>
        <begin position="438"/>
        <end position="455"/>
    </location>
</feature>
<accession>A0ABR2KV35</accession>
<organism evidence="2 3">
    <name type="scientific">Tritrichomonas musculus</name>
    <dbReference type="NCBI Taxonomy" id="1915356"/>
    <lineage>
        <taxon>Eukaryota</taxon>
        <taxon>Metamonada</taxon>
        <taxon>Parabasalia</taxon>
        <taxon>Tritrichomonadida</taxon>
        <taxon>Tritrichomonadidae</taxon>
        <taxon>Tritrichomonas</taxon>
    </lineage>
</organism>
<protein>
    <submittedName>
        <fullName evidence="2">Uncharacterized protein</fullName>
    </submittedName>
</protein>
<keyword evidence="3" id="KW-1185">Reference proteome</keyword>
<gene>
    <name evidence="2" type="ORF">M9Y10_023436</name>
</gene>
<evidence type="ECO:0000256" key="1">
    <source>
        <dbReference type="SAM" id="MobiDB-lite"/>
    </source>
</evidence>
<name>A0ABR2KV35_9EUKA</name>
<feature type="region of interest" description="Disordered" evidence="1">
    <location>
        <begin position="386"/>
        <end position="414"/>
    </location>
</feature>
<feature type="region of interest" description="Disordered" evidence="1">
    <location>
        <begin position="438"/>
        <end position="479"/>
    </location>
</feature>
<dbReference type="EMBL" id="JAPFFF010000003">
    <property type="protein sequence ID" value="KAK8894994.1"/>
    <property type="molecule type" value="Genomic_DNA"/>
</dbReference>
<comment type="caution">
    <text evidence="2">The sequence shown here is derived from an EMBL/GenBank/DDBJ whole genome shotgun (WGS) entry which is preliminary data.</text>
</comment>
<evidence type="ECO:0000313" key="3">
    <source>
        <dbReference type="Proteomes" id="UP001470230"/>
    </source>
</evidence>
<proteinExistence type="predicted"/>
<dbReference type="Proteomes" id="UP001470230">
    <property type="component" value="Unassembled WGS sequence"/>
</dbReference>
<reference evidence="2 3" key="1">
    <citation type="submission" date="2024-04" db="EMBL/GenBank/DDBJ databases">
        <title>Tritrichomonas musculus Genome.</title>
        <authorList>
            <person name="Alves-Ferreira E."/>
            <person name="Grigg M."/>
            <person name="Lorenzi H."/>
            <person name="Galac M."/>
        </authorList>
    </citation>
    <scope>NUCLEOTIDE SEQUENCE [LARGE SCALE GENOMIC DNA]</scope>
    <source>
        <strain evidence="2 3">EAF2021</strain>
    </source>
</reference>
<evidence type="ECO:0000313" key="2">
    <source>
        <dbReference type="EMBL" id="KAK8894994.1"/>
    </source>
</evidence>
<feature type="compositionally biased region" description="Low complexity" evidence="1">
    <location>
        <begin position="386"/>
        <end position="409"/>
    </location>
</feature>